<dbReference type="InterPro" id="IPR023996">
    <property type="entry name" value="TonB-dep_OMP_SusC/RagA"/>
</dbReference>
<dbReference type="EMBL" id="CP050831">
    <property type="protein sequence ID" value="QIU93687.1"/>
    <property type="molecule type" value="Genomic_DNA"/>
</dbReference>
<dbReference type="InterPro" id="IPR037066">
    <property type="entry name" value="Plug_dom_sf"/>
</dbReference>
<dbReference type="NCBIfam" id="TIGR04057">
    <property type="entry name" value="SusC_RagA_signa"/>
    <property type="match status" value="1"/>
</dbReference>
<dbReference type="NCBIfam" id="TIGR04056">
    <property type="entry name" value="OMP_RagA_SusC"/>
    <property type="match status" value="1"/>
</dbReference>
<dbReference type="InterPro" id="IPR023997">
    <property type="entry name" value="TonB-dep_OMP_SusC/RagA_CS"/>
</dbReference>
<comment type="subcellular location">
    <subcellularLocation>
        <location evidence="1">Cell outer membrane</location>
        <topology evidence="1">Multi-pass membrane protein</topology>
    </subcellularLocation>
</comment>
<comment type="similarity">
    <text evidence="1">Belongs to the TonB-dependent receptor family.</text>
</comment>
<dbReference type="Gene3D" id="2.170.130.10">
    <property type="entry name" value="TonB-dependent receptor, plug domain"/>
    <property type="match status" value="1"/>
</dbReference>
<protein>
    <submittedName>
        <fullName evidence="4">SusC/RagA family TonB-linked outer membrane protein</fullName>
    </submittedName>
</protein>
<keyword evidence="1" id="KW-1134">Transmembrane beta strand</keyword>
<dbReference type="KEGG" id="bfc:BacF7301_05790"/>
<name>A0A6H0KMT2_9BACE</name>
<proteinExistence type="inferred from homology"/>
<keyword evidence="1" id="KW-0472">Membrane</keyword>
<dbReference type="GO" id="GO:0009279">
    <property type="term" value="C:cell outer membrane"/>
    <property type="evidence" value="ECO:0007669"/>
    <property type="project" value="UniProtKB-SubCell"/>
</dbReference>
<organism evidence="4 5">
    <name type="scientific">Bacteroides faecium</name>
    <dbReference type="NCBI Taxonomy" id="2715212"/>
    <lineage>
        <taxon>Bacteria</taxon>
        <taxon>Pseudomonadati</taxon>
        <taxon>Bacteroidota</taxon>
        <taxon>Bacteroidia</taxon>
        <taxon>Bacteroidales</taxon>
        <taxon>Bacteroidaceae</taxon>
        <taxon>Bacteroides</taxon>
    </lineage>
</organism>
<reference evidence="4 5" key="1">
    <citation type="submission" date="2020-03" db="EMBL/GenBank/DDBJ databases">
        <title>Genomic analysis of Bacteroides faecium CBA7301.</title>
        <authorList>
            <person name="Kim J."/>
            <person name="Roh S.W."/>
        </authorList>
    </citation>
    <scope>NUCLEOTIDE SEQUENCE [LARGE SCALE GENOMIC DNA]</scope>
    <source>
        <strain evidence="4 5">CBA7301</strain>
    </source>
</reference>
<accession>A0A6H0KMT2</accession>
<keyword evidence="1" id="KW-0813">Transport</keyword>
<keyword evidence="1" id="KW-0812">Transmembrane</keyword>
<evidence type="ECO:0000313" key="4">
    <source>
        <dbReference type="EMBL" id="QIU93687.1"/>
    </source>
</evidence>
<keyword evidence="2" id="KW-0732">Signal</keyword>
<keyword evidence="1" id="KW-0998">Cell outer membrane</keyword>
<dbReference type="RefSeq" id="WP_167961054.1">
    <property type="nucleotide sequence ID" value="NZ_CP050831.1"/>
</dbReference>
<feature type="signal peptide" evidence="2">
    <location>
        <begin position="1"/>
        <end position="22"/>
    </location>
</feature>
<feature type="domain" description="TonB-dependent receptor plug" evidence="3">
    <location>
        <begin position="38"/>
        <end position="142"/>
    </location>
</feature>
<evidence type="ECO:0000256" key="1">
    <source>
        <dbReference type="PROSITE-ProRule" id="PRU01360"/>
    </source>
</evidence>
<gene>
    <name evidence="4" type="ORF">BacF7301_05790</name>
</gene>
<dbReference type="InterPro" id="IPR039426">
    <property type="entry name" value="TonB-dep_rcpt-like"/>
</dbReference>
<evidence type="ECO:0000256" key="2">
    <source>
        <dbReference type="SAM" id="SignalP"/>
    </source>
</evidence>
<dbReference type="Pfam" id="PF07715">
    <property type="entry name" value="Plug"/>
    <property type="match status" value="1"/>
</dbReference>
<keyword evidence="5" id="KW-1185">Reference proteome</keyword>
<dbReference type="SUPFAM" id="SSF56935">
    <property type="entry name" value="Porins"/>
    <property type="match status" value="1"/>
</dbReference>
<sequence>MEKSIKLLIAGLLFSSVSVAQVADSIQHYGRGISFNKKEATTAGGVATSERLGHRTSTVASNSLFGLIPGLQVLQNAGNEWENGATLYIRGLGTTNEKSPLILIDGFERSIDNLAVQDIESVTVLKDATSLALYGIRGANGVVYIKTKRGYAGKPVITLDYEFKMGTPRRLPKFVDGYTYAQALNEGLKNDGLSPRYADRELDAFKNQTYPEFYPNVDWMDEALRDHSYGNNVNFSMQGGGENVQYFAQLNYLNDKGILQPTDDNDGYSTQFKYSKLNFLTNLDVKLGATTKLELNLRGNFAEDNRPYTTTADIFNALYQVPSGAMPIKTSHGTWGATSIYRNNPIALISGTGYERGQSRNLYADVKFVQKLDFITKGLSATARIGLDNEARYWERNQRKFASEEATMGWDGEKDQYKKLTDETPLDFTSSIKDVVRHLNINAQVNYDRTWGADHKLNATLFYAMDKMTKRGQNAGRAYMDIVGQAHYTYKSRYLLDFSLSGSASSVLDPDNRWGIFPAIGAGWILSEESALKADWLDMLKLRASYGIAGRADFGTQLFRSSYSGGSSYFFGDTPTSIGGLKESRLAVDGLTYEKSHKLNAGFDFMAWRRLSVTIDGYYDHRTDILVNGDGALSSVLGIATPSINNGIVNSYGVEVAASWKDKIGNVYYQLGGQFSFNRNEIKEMNEVYRPYDYLKRTGHSVGQYFGYEVEGIYKSQQEIDEREVKQVLDEVQPGDLKFKDQNGDKIIDEYDQVALGYSSICPEIYYGFNLAAEYKGFGFTALFQGVANYSQLLDTRSIYRPLVNNNTISQHYYDNRWTANNPDGKYPRLTYNGSKNNYNTNSLWVADASFLKLRTLEIYYQLPERWMKSLPGVSQARVFARGHDLFSIDKMDGVIDPELTGASHPLMSQYTFGVNLRF</sequence>
<feature type="chain" id="PRO_5026334064" evidence="2">
    <location>
        <begin position="23"/>
        <end position="919"/>
    </location>
</feature>
<dbReference type="PROSITE" id="PS52016">
    <property type="entry name" value="TONB_DEPENDENT_REC_3"/>
    <property type="match status" value="1"/>
</dbReference>
<dbReference type="InterPro" id="IPR012910">
    <property type="entry name" value="Plug_dom"/>
</dbReference>
<evidence type="ECO:0000259" key="3">
    <source>
        <dbReference type="Pfam" id="PF07715"/>
    </source>
</evidence>
<evidence type="ECO:0000313" key="5">
    <source>
        <dbReference type="Proteomes" id="UP000501780"/>
    </source>
</evidence>
<dbReference type="AlphaFoldDB" id="A0A6H0KMT2"/>
<dbReference type="Proteomes" id="UP000501780">
    <property type="component" value="Chromosome"/>
</dbReference>